<dbReference type="PANTHER" id="PTHR43543:SF1">
    <property type="entry name" value="MALONIC SEMIALDEHYDE REDUCTASE RUTE-RELATED"/>
    <property type="match status" value="1"/>
</dbReference>
<gene>
    <name evidence="2" type="ORF">Geu3261_0370_010</name>
</gene>
<evidence type="ECO:0000313" key="2">
    <source>
        <dbReference type="EMBL" id="GAN98011.1"/>
    </source>
</evidence>
<dbReference type="EMBL" id="BANI01000311">
    <property type="protein sequence ID" value="GAN98011.1"/>
    <property type="molecule type" value="Genomic_DNA"/>
</dbReference>
<proteinExistence type="predicted"/>
<dbReference type="Pfam" id="PF00881">
    <property type="entry name" value="Nitroreductase"/>
    <property type="match status" value="1"/>
</dbReference>
<dbReference type="Gene3D" id="3.40.109.10">
    <property type="entry name" value="NADH Oxidase"/>
    <property type="match status" value="1"/>
</dbReference>
<protein>
    <submittedName>
        <fullName evidence="2">NADH dehydrogenase/NAD(P)H nitroreductase</fullName>
    </submittedName>
</protein>
<dbReference type="NCBIfam" id="NF003768">
    <property type="entry name" value="PRK05365.1"/>
    <property type="match status" value="1"/>
</dbReference>
<comment type="caution">
    <text evidence="2">The sequence shown here is derived from an EMBL/GenBank/DDBJ whole genome shotgun (WGS) entry which is preliminary data.</text>
</comment>
<sequence>MALDDAGLDLLFRNARTPVAWNDRPVGQETLRQLYDLVRLGPTSGNCCPARFVFITTESCRERLRPALSAGNVQRVMTAPVTVIVAHDPLFFDRMDTLNPAPDVRQWFAADVGLAEETAFRNGTLQGAYLIMAARALGLSVLPLSGFDGAMVEDCFLAQKGWQANFLVCLGYTDGPPPNARAPRPDFDDACVIV</sequence>
<dbReference type="Proteomes" id="UP000032675">
    <property type="component" value="Unassembled WGS sequence"/>
</dbReference>
<organism evidence="2 3">
    <name type="scientific">Komagataeibacter europaeus NBRC 3261</name>
    <dbReference type="NCBI Taxonomy" id="1234669"/>
    <lineage>
        <taxon>Bacteria</taxon>
        <taxon>Pseudomonadati</taxon>
        <taxon>Pseudomonadota</taxon>
        <taxon>Alphaproteobacteria</taxon>
        <taxon>Acetobacterales</taxon>
        <taxon>Acetobacteraceae</taxon>
        <taxon>Komagataeibacter</taxon>
    </lineage>
</organism>
<evidence type="ECO:0000313" key="3">
    <source>
        <dbReference type="Proteomes" id="UP000032675"/>
    </source>
</evidence>
<dbReference type="RefSeq" id="WP_019085213.1">
    <property type="nucleotide sequence ID" value="NZ_BANI01000311.1"/>
</dbReference>
<accession>A0A0D6Q5G9</accession>
<dbReference type="InterPro" id="IPR029479">
    <property type="entry name" value="Nitroreductase"/>
</dbReference>
<feature type="domain" description="Nitroreductase" evidence="1">
    <location>
        <begin position="22"/>
        <end position="172"/>
    </location>
</feature>
<evidence type="ECO:0000259" key="1">
    <source>
        <dbReference type="Pfam" id="PF00881"/>
    </source>
</evidence>
<reference evidence="2 3" key="1">
    <citation type="submission" date="2012-11" db="EMBL/GenBank/DDBJ databases">
        <title>Whole genome sequence of Gluconacetobacter europaeus NBRC3261.</title>
        <authorList>
            <person name="Azuma Y."/>
            <person name="Higashiura N."/>
            <person name="Hirakawa H."/>
            <person name="Matsushita K."/>
        </authorList>
    </citation>
    <scope>NUCLEOTIDE SEQUENCE [LARGE SCALE GENOMIC DNA]</scope>
    <source>
        <strain evidence="2 3">NBRC 3261</strain>
    </source>
</reference>
<dbReference type="GO" id="GO:0016491">
    <property type="term" value="F:oxidoreductase activity"/>
    <property type="evidence" value="ECO:0007669"/>
    <property type="project" value="InterPro"/>
</dbReference>
<dbReference type="PANTHER" id="PTHR43543">
    <property type="entry name" value="MALONIC SEMIALDEHYDE REDUCTASE RUTE-RELATED"/>
    <property type="match status" value="1"/>
</dbReference>
<name>A0A0D6Q5G9_KOMEU</name>
<dbReference type="SUPFAM" id="SSF55469">
    <property type="entry name" value="FMN-dependent nitroreductase-like"/>
    <property type="match status" value="1"/>
</dbReference>
<dbReference type="InterPro" id="IPR000415">
    <property type="entry name" value="Nitroreductase-like"/>
</dbReference>
<dbReference type="InterPro" id="IPR050461">
    <property type="entry name" value="Nitroreductase_HadB/RutE"/>
</dbReference>
<dbReference type="AlphaFoldDB" id="A0A0D6Q5G9"/>